<protein>
    <recommendedName>
        <fullName evidence="2">Gliding motility-associated C-terminal domain-containing protein</fullName>
    </recommendedName>
</protein>
<dbReference type="InterPro" id="IPR026341">
    <property type="entry name" value="T9SS_type_B"/>
</dbReference>
<proteinExistence type="predicted"/>
<dbReference type="AlphaFoldDB" id="A0AAT9GET8"/>
<evidence type="ECO:0008006" key="2">
    <source>
        <dbReference type="Google" id="ProtNLM"/>
    </source>
</evidence>
<reference evidence="1" key="1">
    <citation type="submission" date="2024-02" db="EMBL/GenBank/DDBJ databases">
        <title>Sediminibacterium planktonica sp. nov. and Sediminibacterium longus sp. nov., isolated from surface lake and river water.</title>
        <authorList>
            <person name="Watanabe K."/>
            <person name="Takemine S."/>
            <person name="Ishii Y."/>
            <person name="Ogata Y."/>
            <person name="Shindo C."/>
            <person name="Suda W."/>
        </authorList>
    </citation>
    <scope>NUCLEOTIDE SEQUENCE</scope>
    <source>
        <strain evidence="1">KACHI17</strain>
    </source>
</reference>
<evidence type="ECO:0000313" key="1">
    <source>
        <dbReference type="EMBL" id="BFG69136.1"/>
    </source>
</evidence>
<dbReference type="EMBL" id="AP029612">
    <property type="protein sequence ID" value="BFG69136.1"/>
    <property type="molecule type" value="Genomic_DNA"/>
</dbReference>
<accession>A0AAT9GET8</accession>
<name>A0AAT9GET8_9BACT</name>
<dbReference type="Pfam" id="PF13585">
    <property type="entry name" value="CHU_C"/>
    <property type="match status" value="1"/>
</dbReference>
<gene>
    <name evidence="1" type="ORF">KACHI17_00170</name>
</gene>
<dbReference type="NCBIfam" id="TIGR04131">
    <property type="entry name" value="Bac_Flav_CTERM"/>
    <property type="match status" value="1"/>
</dbReference>
<sequence length="427" mass="46929">MPVPAQQATFVHHGSVYIGSKVNIGIFGNLINQSEIITSTTAKVNFMGERWMNHPGSKLLDEDGHMNSVKGATIEFLPTQLFNNTYRRQYINSYYSAASFNGPSFANLIINNPDGVQLESDINITYTLAFQSGHLFLSGKTAVLGSDTSAASVLGYHHKSFFVTGETPGGSHLMIRNMKKDQEYVFPMGEKDDQFYYHPVKLVSKNQLEDISASVFIGTYSSATSGSALRDSTVNTTWHFEKKSINPNQFVLSLQHNLPNEGPIFASLKANSYVGIYVNGSWKAVPVSTPVSMPGNITTSSPIGHAAVNNASFEVSGPSQFYLSKFSGLAAGTALQILKPVNVFTPNGDGQNDFFDIINIEQFPDNEVIIYNRWGNEVFKTSKYSATNRFKGVGLPDGTYFYIIKINHSRSQSAATEIIKGFITILR</sequence>
<organism evidence="1">
    <name type="scientific">Sediminibacterium sp. KACHI17</name>
    <dbReference type="NCBI Taxonomy" id="1751071"/>
    <lineage>
        <taxon>Bacteria</taxon>
        <taxon>Pseudomonadati</taxon>
        <taxon>Bacteroidota</taxon>
        <taxon>Chitinophagia</taxon>
        <taxon>Chitinophagales</taxon>
        <taxon>Chitinophagaceae</taxon>
        <taxon>Sediminibacterium</taxon>
    </lineage>
</organism>